<sequence>MNVIRNVLWAAADAAKQVAECDAAKAVGAVTAVKGREFVEDACKVAGNATEWAKGHPGTIVGVSTGAMLVAAPMAAAVPVLAVVGFGIWGPVPGTIATCAQAGLGGTVAAGGLFATLQSAAMGGYGVATVAGAVQGLGAGVVAVTGGVSAWMDKKDSVSE</sequence>
<dbReference type="EMBL" id="KZ678409">
    <property type="protein sequence ID" value="PSR92187.1"/>
    <property type="molecule type" value="Genomic_DNA"/>
</dbReference>
<feature type="transmembrane region" description="Helical" evidence="1">
    <location>
        <begin position="95"/>
        <end position="115"/>
    </location>
</feature>
<dbReference type="Gene3D" id="6.10.110.10">
    <property type="match status" value="1"/>
</dbReference>
<reference evidence="2 3" key="1">
    <citation type="journal article" date="2018" name="Mycol. Prog.">
        <title>Coniella lustricola, a new species from submerged detritus.</title>
        <authorList>
            <person name="Raudabaugh D.B."/>
            <person name="Iturriaga T."/>
            <person name="Carver A."/>
            <person name="Mondo S."/>
            <person name="Pangilinan J."/>
            <person name="Lipzen A."/>
            <person name="He G."/>
            <person name="Amirebrahimi M."/>
            <person name="Grigoriev I.V."/>
            <person name="Miller A.N."/>
        </authorList>
    </citation>
    <scope>NUCLEOTIDE SEQUENCE [LARGE SCALE GENOMIC DNA]</scope>
    <source>
        <strain evidence="2 3">B22-T-1</strain>
    </source>
</reference>
<keyword evidence="1" id="KW-0472">Membrane</keyword>
<feature type="transmembrane region" description="Helical" evidence="1">
    <location>
        <begin position="127"/>
        <end position="152"/>
    </location>
</feature>
<protein>
    <submittedName>
        <fullName evidence="2">Uncharacterized protein</fullName>
    </submittedName>
</protein>
<accession>A0A2T3AD40</accession>
<name>A0A2T3AD40_9PEZI</name>
<keyword evidence="1" id="KW-0812">Transmembrane</keyword>
<dbReference type="InParanoid" id="A0A2T3AD40"/>
<dbReference type="Proteomes" id="UP000241462">
    <property type="component" value="Unassembled WGS sequence"/>
</dbReference>
<evidence type="ECO:0000256" key="1">
    <source>
        <dbReference type="SAM" id="Phobius"/>
    </source>
</evidence>
<gene>
    <name evidence="2" type="ORF">BD289DRAFT_187022</name>
</gene>
<keyword evidence="3" id="KW-1185">Reference proteome</keyword>
<evidence type="ECO:0000313" key="2">
    <source>
        <dbReference type="EMBL" id="PSR92187.1"/>
    </source>
</evidence>
<dbReference type="InterPro" id="IPR038213">
    <property type="entry name" value="IFI6/IFI27-like_sf"/>
</dbReference>
<keyword evidence="1" id="KW-1133">Transmembrane helix</keyword>
<dbReference type="AlphaFoldDB" id="A0A2T3AD40"/>
<dbReference type="STRING" id="2025994.A0A2T3AD40"/>
<organism evidence="2 3">
    <name type="scientific">Coniella lustricola</name>
    <dbReference type="NCBI Taxonomy" id="2025994"/>
    <lineage>
        <taxon>Eukaryota</taxon>
        <taxon>Fungi</taxon>
        <taxon>Dikarya</taxon>
        <taxon>Ascomycota</taxon>
        <taxon>Pezizomycotina</taxon>
        <taxon>Sordariomycetes</taxon>
        <taxon>Sordariomycetidae</taxon>
        <taxon>Diaporthales</taxon>
        <taxon>Schizoparmaceae</taxon>
        <taxon>Coniella</taxon>
    </lineage>
</organism>
<proteinExistence type="predicted"/>
<evidence type="ECO:0000313" key="3">
    <source>
        <dbReference type="Proteomes" id="UP000241462"/>
    </source>
</evidence>
<feature type="transmembrane region" description="Helical" evidence="1">
    <location>
        <begin position="67"/>
        <end position="89"/>
    </location>
</feature>